<evidence type="ECO:0000313" key="3">
    <source>
        <dbReference type="Proteomes" id="UP000231693"/>
    </source>
</evidence>
<gene>
    <name evidence="2" type="ORF">CLV28_0114</name>
</gene>
<name>A0A2M9CYH6_9CELL</name>
<reference evidence="2 3" key="1">
    <citation type="submission" date="2017-11" db="EMBL/GenBank/DDBJ databases">
        <title>Genomic Encyclopedia of Archaeal and Bacterial Type Strains, Phase II (KMG-II): From Individual Species to Whole Genera.</title>
        <authorList>
            <person name="Goeker M."/>
        </authorList>
    </citation>
    <scope>NUCLEOTIDE SEQUENCE [LARGE SCALE GENOMIC DNA]</scope>
    <source>
        <strain evidence="2 3">DSM 25478</strain>
    </source>
</reference>
<dbReference type="OrthoDB" id="3268479at2"/>
<dbReference type="RefSeq" id="WP_100421381.1">
    <property type="nucleotide sequence ID" value="NZ_BOOX01000009.1"/>
</dbReference>
<feature type="region of interest" description="Disordered" evidence="1">
    <location>
        <begin position="44"/>
        <end position="83"/>
    </location>
</feature>
<dbReference type="AlphaFoldDB" id="A0A2M9CYH6"/>
<proteinExistence type="predicted"/>
<sequence>MRRFVRGADDAGAPAYVAELDATERIVLAQVVGDVAQMLESALPDPQDVVDDAGTPVEEGAGVPLEDLPPHGTSPDAVRPPDDPALARLLPDASRDDPEVSAEFRRLTQADVAERKSAGLVRLAHLLLADEPAVGEPSPLAVAPGEARAVAAALTDVRLVLASRLGVETDEQAEALHAEAAQGSDAGARGFLVGVFLALGWLQETLLELMLADLRR</sequence>
<dbReference type="EMBL" id="PGFE01000001">
    <property type="protein sequence ID" value="PJJ76903.1"/>
    <property type="molecule type" value="Genomic_DNA"/>
</dbReference>
<dbReference type="Proteomes" id="UP000231693">
    <property type="component" value="Unassembled WGS sequence"/>
</dbReference>
<organism evidence="2 3">
    <name type="scientific">Sediminihabitans luteus</name>
    <dbReference type="NCBI Taxonomy" id="1138585"/>
    <lineage>
        <taxon>Bacteria</taxon>
        <taxon>Bacillati</taxon>
        <taxon>Actinomycetota</taxon>
        <taxon>Actinomycetes</taxon>
        <taxon>Micrococcales</taxon>
        <taxon>Cellulomonadaceae</taxon>
        <taxon>Sediminihabitans</taxon>
    </lineage>
</organism>
<dbReference type="InterPro" id="IPR018561">
    <property type="entry name" value="AosR"/>
</dbReference>
<evidence type="ECO:0000313" key="2">
    <source>
        <dbReference type="EMBL" id="PJJ76903.1"/>
    </source>
</evidence>
<dbReference type="Pfam" id="PF09438">
    <property type="entry name" value="DUF2017"/>
    <property type="match status" value="1"/>
</dbReference>
<protein>
    <submittedName>
        <fullName evidence="2">Uncharacterized protein DUF2017</fullName>
    </submittedName>
</protein>
<comment type="caution">
    <text evidence="2">The sequence shown here is derived from an EMBL/GenBank/DDBJ whole genome shotgun (WGS) entry which is preliminary data.</text>
</comment>
<accession>A0A2M9CYH6</accession>
<evidence type="ECO:0000256" key="1">
    <source>
        <dbReference type="SAM" id="MobiDB-lite"/>
    </source>
</evidence>
<keyword evidence="3" id="KW-1185">Reference proteome</keyword>